<dbReference type="InterPro" id="IPR013149">
    <property type="entry name" value="ADH-like_C"/>
</dbReference>
<proteinExistence type="predicted"/>
<dbReference type="SUPFAM" id="SSF50129">
    <property type="entry name" value="GroES-like"/>
    <property type="match status" value="1"/>
</dbReference>
<dbReference type="Pfam" id="PF08240">
    <property type="entry name" value="ADH_N"/>
    <property type="match status" value="1"/>
</dbReference>
<dbReference type="AlphaFoldDB" id="A0A418WB78"/>
<evidence type="ECO:0000313" key="3">
    <source>
        <dbReference type="Proteomes" id="UP000284605"/>
    </source>
</evidence>
<protein>
    <submittedName>
        <fullName evidence="2">NADPH:quinone oxidoreductase family protein</fullName>
    </submittedName>
</protein>
<dbReference type="InterPro" id="IPR013154">
    <property type="entry name" value="ADH-like_N"/>
</dbReference>
<dbReference type="EMBL" id="QYUK01000011">
    <property type="protein sequence ID" value="RJF87303.1"/>
    <property type="molecule type" value="Genomic_DNA"/>
</dbReference>
<accession>A0A418WB78</accession>
<dbReference type="GO" id="GO:0016491">
    <property type="term" value="F:oxidoreductase activity"/>
    <property type="evidence" value="ECO:0007669"/>
    <property type="project" value="InterPro"/>
</dbReference>
<dbReference type="PANTHER" id="PTHR43677:SF4">
    <property type="entry name" value="QUINONE OXIDOREDUCTASE-LIKE PROTEIN 2"/>
    <property type="match status" value="1"/>
</dbReference>
<reference evidence="2 3" key="1">
    <citation type="submission" date="2018-09" db="EMBL/GenBank/DDBJ databases">
        <authorList>
            <person name="Zhu H."/>
        </authorList>
    </citation>
    <scope>NUCLEOTIDE SEQUENCE [LARGE SCALE GENOMIC DNA]</scope>
    <source>
        <strain evidence="2 3">K1W22B-8</strain>
    </source>
</reference>
<dbReference type="InterPro" id="IPR036291">
    <property type="entry name" value="NAD(P)-bd_dom_sf"/>
</dbReference>
<feature type="domain" description="Enoyl reductase (ER)" evidence="1">
    <location>
        <begin position="10"/>
        <end position="321"/>
    </location>
</feature>
<organism evidence="2 3">
    <name type="scientific">Oleomonas cavernae</name>
    <dbReference type="NCBI Taxonomy" id="2320859"/>
    <lineage>
        <taxon>Bacteria</taxon>
        <taxon>Pseudomonadati</taxon>
        <taxon>Pseudomonadota</taxon>
        <taxon>Alphaproteobacteria</taxon>
        <taxon>Acetobacterales</taxon>
        <taxon>Acetobacteraceae</taxon>
        <taxon>Oleomonas</taxon>
    </lineage>
</organism>
<dbReference type="InterPro" id="IPR051397">
    <property type="entry name" value="Zn-ADH-like_protein"/>
</dbReference>
<dbReference type="SUPFAM" id="SSF51735">
    <property type="entry name" value="NAD(P)-binding Rossmann-fold domains"/>
    <property type="match status" value="1"/>
</dbReference>
<dbReference type="OrthoDB" id="4190732at2"/>
<dbReference type="Proteomes" id="UP000284605">
    <property type="component" value="Unassembled WGS sequence"/>
</dbReference>
<dbReference type="Pfam" id="PF00107">
    <property type="entry name" value="ADH_zinc_N"/>
    <property type="match status" value="1"/>
</dbReference>
<dbReference type="InterPro" id="IPR011032">
    <property type="entry name" value="GroES-like_sf"/>
</dbReference>
<keyword evidence="3" id="KW-1185">Reference proteome</keyword>
<name>A0A418WB78_9PROT</name>
<gene>
    <name evidence="2" type="ORF">D3874_09915</name>
</gene>
<dbReference type="PANTHER" id="PTHR43677">
    <property type="entry name" value="SHORT-CHAIN DEHYDROGENASE/REDUCTASE"/>
    <property type="match status" value="1"/>
</dbReference>
<comment type="caution">
    <text evidence="2">The sequence shown here is derived from an EMBL/GenBank/DDBJ whole genome shotgun (WGS) entry which is preliminary data.</text>
</comment>
<sequence>MRAVWCEDFGPIEAMTIQTVPRPAPGAGEVLIKVRAAGIGFVDLLIASGRYQVKPPLPFAPGSEYAGEIVGLGEGVTAVSVGQRVIGWGFTGAFAEYAVAPAAGLTVIPDSLSDADAAGFRVNYGTAYHGLVDRGRAQAGETLLVLGAGGALGSAAVQVGKALGLTVIAAASSADKRDYALSLGADAAVDYTAPNWREALKGLTDKLDLVFDSVGGAYAEPAFRSLAWGGRHLVVGFAAGTIPALPFNLALLKGADLVGVDYARFGIFHQPAKNLANTKVLLDWVESGKLQPLPGKTIPFADFASALGAVAGRSAVGRLVLDLRHEA</sequence>
<dbReference type="InterPro" id="IPR020843">
    <property type="entry name" value="ER"/>
</dbReference>
<dbReference type="SMART" id="SM00829">
    <property type="entry name" value="PKS_ER"/>
    <property type="match status" value="1"/>
</dbReference>
<dbReference type="Gene3D" id="3.40.50.720">
    <property type="entry name" value="NAD(P)-binding Rossmann-like Domain"/>
    <property type="match status" value="1"/>
</dbReference>
<evidence type="ECO:0000313" key="2">
    <source>
        <dbReference type="EMBL" id="RJF87303.1"/>
    </source>
</evidence>
<dbReference type="CDD" id="cd08241">
    <property type="entry name" value="QOR1"/>
    <property type="match status" value="1"/>
</dbReference>
<dbReference type="Gene3D" id="3.90.180.10">
    <property type="entry name" value="Medium-chain alcohol dehydrogenases, catalytic domain"/>
    <property type="match status" value="1"/>
</dbReference>
<evidence type="ECO:0000259" key="1">
    <source>
        <dbReference type="SMART" id="SM00829"/>
    </source>
</evidence>